<dbReference type="Proteomes" id="UP001515480">
    <property type="component" value="Unassembled WGS sequence"/>
</dbReference>
<evidence type="ECO:0000256" key="6">
    <source>
        <dbReference type="ARBA" id="ARBA00023015"/>
    </source>
</evidence>
<dbReference type="PANTHER" id="PTHR45750:SF3">
    <property type="entry name" value="HISTONE ACETYLTRANSFERASE"/>
    <property type="match status" value="1"/>
</dbReference>
<keyword evidence="4" id="KW-0808">Transferase</keyword>
<dbReference type="InterPro" id="IPR016181">
    <property type="entry name" value="Acyl_CoA_acyltransferase"/>
</dbReference>
<evidence type="ECO:0000259" key="13">
    <source>
        <dbReference type="PROSITE" id="PS50014"/>
    </source>
</evidence>
<evidence type="ECO:0000256" key="12">
    <source>
        <dbReference type="PROSITE-ProRule" id="PRU00035"/>
    </source>
</evidence>
<evidence type="ECO:0000256" key="9">
    <source>
        <dbReference type="ARBA" id="ARBA00023163"/>
    </source>
</evidence>
<dbReference type="SUPFAM" id="SSF47370">
    <property type="entry name" value="Bromodomain"/>
    <property type="match status" value="1"/>
</dbReference>
<dbReference type="InterPro" id="IPR036427">
    <property type="entry name" value="Bromodomain-like_sf"/>
</dbReference>
<evidence type="ECO:0000256" key="1">
    <source>
        <dbReference type="ARBA" id="ARBA00004123"/>
    </source>
</evidence>
<evidence type="ECO:0000256" key="2">
    <source>
        <dbReference type="ARBA" id="ARBA00008607"/>
    </source>
</evidence>
<dbReference type="InterPro" id="IPR018359">
    <property type="entry name" value="Bromodomain_CS"/>
</dbReference>
<reference evidence="15 16" key="1">
    <citation type="journal article" date="2024" name="Science">
        <title>Giant polyketide synthase enzymes in the biosynthesis of giant marine polyether toxins.</title>
        <authorList>
            <person name="Fallon T.R."/>
            <person name="Shende V.V."/>
            <person name="Wierzbicki I.H."/>
            <person name="Pendleton A.L."/>
            <person name="Watervoot N.F."/>
            <person name="Auber R.P."/>
            <person name="Gonzalez D.J."/>
            <person name="Wisecaver J.H."/>
            <person name="Moore B.S."/>
        </authorList>
    </citation>
    <scope>NUCLEOTIDE SEQUENCE [LARGE SCALE GENOMIC DNA]</scope>
    <source>
        <strain evidence="15 16">12B1</strain>
    </source>
</reference>
<dbReference type="SUPFAM" id="SSF55729">
    <property type="entry name" value="Acyl-CoA N-acyltransferases (Nat)"/>
    <property type="match status" value="1"/>
</dbReference>
<dbReference type="EMBL" id="JBGBPQ010000021">
    <property type="protein sequence ID" value="KAL1503434.1"/>
    <property type="molecule type" value="Genomic_DNA"/>
</dbReference>
<feature type="domain" description="N-acetyltransferase" evidence="14">
    <location>
        <begin position="58"/>
        <end position="204"/>
    </location>
</feature>
<gene>
    <name evidence="15" type="ORF">AB1Y20_011922</name>
</gene>
<dbReference type="InterPro" id="IPR000182">
    <property type="entry name" value="GNAT_dom"/>
</dbReference>
<dbReference type="Gene3D" id="1.20.920.10">
    <property type="entry name" value="Bromodomain-like"/>
    <property type="match status" value="1"/>
</dbReference>
<evidence type="ECO:0000256" key="11">
    <source>
        <dbReference type="ARBA" id="ARBA00023315"/>
    </source>
</evidence>
<keyword evidence="9" id="KW-0804">Transcription</keyword>
<dbReference type="AlphaFoldDB" id="A0AB34IP20"/>
<dbReference type="SMART" id="SM00297">
    <property type="entry name" value="BROMO"/>
    <property type="match status" value="1"/>
</dbReference>
<evidence type="ECO:0000256" key="7">
    <source>
        <dbReference type="ARBA" id="ARBA00023117"/>
    </source>
</evidence>
<keyword evidence="7 12" id="KW-0103">Bromodomain</keyword>
<keyword evidence="5" id="KW-0156">Chromatin regulator</keyword>
<keyword evidence="11" id="KW-0012">Acyltransferase</keyword>
<evidence type="ECO:0000313" key="15">
    <source>
        <dbReference type="EMBL" id="KAL1503434.1"/>
    </source>
</evidence>
<evidence type="ECO:0000256" key="8">
    <source>
        <dbReference type="ARBA" id="ARBA00023159"/>
    </source>
</evidence>
<comment type="subcellular location">
    <subcellularLocation>
        <location evidence="1">Nucleus</location>
    </subcellularLocation>
</comment>
<dbReference type="PRINTS" id="PR00503">
    <property type="entry name" value="BROMODOMAIN"/>
</dbReference>
<keyword evidence="6" id="KW-0805">Transcription regulation</keyword>
<evidence type="ECO:0000256" key="10">
    <source>
        <dbReference type="ARBA" id="ARBA00023242"/>
    </source>
</evidence>
<dbReference type="EC" id="2.3.1.48" evidence="3"/>
<dbReference type="Pfam" id="PF00583">
    <property type="entry name" value="Acetyltransf_1"/>
    <property type="match status" value="1"/>
</dbReference>
<dbReference type="InterPro" id="IPR037800">
    <property type="entry name" value="GCN5"/>
</dbReference>
<comment type="similarity">
    <text evidence="2">Belongs to the acetyltransferase family. GCN5 subfamily.</text>
</comment>
<dbReference type="PROSITE" id="PS50014">
    <property type="entry name" value="BROMODOMAIN_2"/>
    <property type="match status" value="1"/>
</dbReference>
<evidence type="ECO:0000313" key="16">
    <source>
        <dbReference type="Proteomes" id="UP001515480"/>
    </source>
</evidence>
<evidence type="ECO:0000256" key="5">
    <source>
        <dbReference type="ARBA" id="ARBA00022853"/>
    </source>
</evidence>
<dbReference type="PROSITE" id="PS51186">
    <property type="entry name" value="GNAT"/>
    <property type="match status" value="1"/>
</dbReference>
<organism evidence="15 16">
    <name type="scientific">Prymnesium parvum</name>
    <name type="common">Toxic golden alga</name>
    <dbReference type="NCBI Taxonomy" id="97485"/>
    <lineage>
        <taxon>Eukaryota</taxon>
        <taxon>Haptista</taxon>
        <taxon>Haptophyta</taxon>
        <taxon>Prymnesiophyceae</taxon>
        <taxon>Prymnesiales</taxon>
        <taxon>Prymnesiaceae</taxon>
        <taxon>Prymnesium</taxon>
    </lineage>
</organism>
<feature type="domain" description="Bromo" evidence="13">
    <location>
        <begin position="287"/>
        <end position="359"/>
    </location>
</feature>
<dbReference type="GO" id="GO:0005634">
    <property type="term" value="C:nucleus"/>
    <property type="evidence" value="ECO:0007669"/>
    <property type="project" value="UniProtKB-SubCell"/>
</dbReference>
<comment type="caution">
    <text evidence="15">The sequence shown here is derived from an EMBL/GenBank/DDBJ whole genome shotgun (WGS) entry which is preliminary data.</text>
</comment>
<name>A0AB34IP20_PRYPA</name>
<proteinExistence type="inferred from homology"/>
<dbReference type="GO" id="GO:0000123">
    <property type="term" value="C:histone acetyltransferase complex"/>
    <property type="evidence" value="ECO:0007669"/>
    <property type="project" value="TreeGrafter"/>
</dbReference>
<dbReference type="PROSITE" id="PS00633">
    <property type="entry name" value="BROMODOMAIN_1"/>
    <property type="match status" value="1"/>
</dbReference>
<protein>
    <recommendedName>
        <fullName evidence="3">histone acetyltransferase</fullName>
        <ecNumber evidence="3">2.3.1.48</ecNumber>
    </recommendedName>
</protein>
<accession>A0AB34IP20</accession>
<dbReference type="InterPro" id="IPR001487">
    <property type="entry name" value="Bromodomain"/>
</dbReference>
<dbReference type="PANTHER" id="PTHR45750">
    <property type="entry name" value="GH11602P"/>
    <property type="match status" value="1"/>
</dbReference>
<evidence type="ECO:0000259" key="14">
    <source>
        <dbReference type="PROSITE" id="PS51186"/>
    </source>
</evidence>
<keyword evidence="16" id="KW-1185">Reference proteome</keyword>
<evidence type="ECO:0000256" key="3">
    <source>
        <dbReference type="ARBA" id="ARBA00013184"/>
    </source>
</evidence>
<evidence type="ECO:0000256" key="4">
    <source>
        <dbReference type="ARBA" id="ARBA00022679"/>
    </source>
</evidence>
<dbReference type="GO" id="GO:0010484">
    <property type="term" value="F:histone H3 acetyltransferase activity"/>
    <property type="evidence" value="ECO:0007669"/>
    <property type="project" value="TreeGrafter"/>
</dbReference>
<dbReference type="GO" id="GO:0045944">
    <property type="term" value="P:positive regulation of transcription by RNA polymerase II"/>
    <property type="evidence" value="ECO:0007669"/>
    <property type="project" value="TreeGrafter"/>
</dbReference>
<keyword evidence="8" id="KW-0010">Activator</keyword>
<dbReference type="Gene3D" id="3.40.630.30">
    <property type="match status" value="1"/>
</dbReference>
<dbReference type="Pfam" id="PF00439">
    <property type="entry name" value="Bromodomain"/>
    <property type="match status" value="1"/>
</dbReference>
<keyword evidence="10" id="KW-0539">Nucleus</keyword>
<sequence>MAAAPPPEAWLPPTAAEAADPSAAAVPASTATISPLERELLHEAKEARGELRFLILRNDGSPLACERLLELKNIFGKQLPKMGKQYIARLVFDRQHESLAAIYAGEVVGGITYRPHPSQAFAEVVFCAVSAEQQVRGYGARIMNQLMERLKRQGITHLLTYADNHAIGYFRKQGFNKQVTMKRERWHGYIKDYDGATLMEFIIDPRIDYLSTKRLADQQRNAIMQKIQTMTSTQVPRSGAAVEPGALPLAVPGLEHTSWRPSELHCSLGGEALPLSACLLRVFEAIQSHEDAWPFRKSVSVSDAPDYYQIIKDPLDLSVIKARLARRPPYYATVDMLRADICRMCDNCRVYNGEGNPYWDCAVRLEQFARARFAEISVAKRVKVASPQRDPAPQS</sequence>